<dbReference type="EMBL" id="LIIN01000102">
    <property type="protein sequence ID" value="KZX20399.1"/>
    <property type="molecule type" value="Genomic_DNA"/>
</dbReference>
<evidence type="ECO:0000256" key="1">
    <source>
        <dbReference type="SAM" id="SignalP"/>
    </source>
</evidence>
<dbReference type="AlphaFoldDB" id="A0A162GFM9"/>
<dbReference type="Proteomes" id="UP000465031">
    <property type="component" value="Chromosome"/>
</dbReference>
<keyword evidence="1" id="KW-0732">Signal</keyword>
<dbReference type="Proteomes" id="UP000076717">
    <property type="component" value="Unassembled WGS sequence"/>
</dbReference>
<dbReference type="GO" id="GO:0005516">
    <property type="term" value="F:calmodulin binding"/>
    <property type="evidence" value="ECO:0007669"/>
    <property type="project" value="InterPro"/>
</dbReference>
<dbReference type="InterPro" id="IPR011944">
    <property type="entry name" value="Steroid_delta5-4_isomerase"/>
</dbReference>
<dbReference type="InterPro" id="IPR013543">
    <property type="entry name" value="Ca/CaM-dep_prot_kinase-assoc"/>
</dbReference>
<dbReference type="PIRSF" id="PIRSF028470">
    <property type="entry name" value="UCP028470"/>
    <property type="match status" value="1"/>
</dbReference>
<feature type="chain" id="PRO_5041524709" evidence="1">
    <location>
        <begin position="36"/>
        <end position="169"/>
    </location>
</feature>
<evidence type="ECO:0000313" key="5">
    <source>
        <dbReference type="Proteomes" id="UP000076717"/>
    </source>
</evidence>
<dbReference type="CDD" id="cd00531">
    <property type="entry name" value="NTF2_like"/>
    <property type="match status" value="1"/>
</dbReference>
<organism evidence="3 5">
    <name type="scientific">Rathayibacter tanaceti</name>
    <dbReference type="NCBI Taxonomy" id="1671680"/>
    <lineage>
        <taxon>Bacteria</taxon>
        <taxon>Bacillati</taxon>
        <taxon>Actinomycetota</taxon>
        <taxon>Actinomycetes</taxon>
        <taxon>Micrococcales</taxon>
        <taxon>Microbacteriaceae</taxon>
        <taxon>Rathayibacter</taxon>
    </lineage>
</organism>
<dbReference type="NCBIfam" id="TIGR02246">
    <property type="entry name" value="SgcJ/EcaC family oxidoreductase"/>
    <property type="match status" value="1"/>
</dbReference>
<evidence type="ECO:0000313" key="4">
    <source>
        <dbReference type="EMBL" id="QHC54412.1"/>
    </source>
</evidence>
<dbReference type="Pfam" id="PF08332">
    <property type="entry name" value="CaMKII_AD"/>
    <property type="match status" value="1"/>
</dbReference>
<dbReference type="InterPro" id="IPR016887">
    <property type="entry name" value="UCP028470_steroid_isom-rel"/>
</dbReference>
<keyword evidence="3" id="KW-0808">Transferase</keyword>
<dbReference type="PATRIC" id="fig|1671680.3.peg.2656"/>
<dbReference type="KEGG" id="rte:GSU10_01195"/>
<dbReference type="RefSeq" id="WP_068212253.1">
    <property type="nucleotide sequence ID" value="NZ_CP047186.1"/>
</dbReference>
<reference evidence="3 5" key="1">
    <citation type="submission" date="2015-08" db="EMBL/GenBank/DDBJ databases">
        <title>Draft Genome Sequence of Rathayibacter sp. Strain VKM Ac-2596 Isolated from Leaf Gall Induced by Plant-Parasitic Nematodes.</title>
        <authorList>
            <person name="Vasilenko O.V."/>
            <person name="Starodumova I.P."/>
            <person name="Tarlachkov S.V."/>
            <person name="Dorofeeva L.V."/>
            <person name="Evtushenko L.I."/>
        </authorList>
    </citation>
    <scope>NUCLEOTIDE SEQUENCE [LARGE SCALE GENOMIC DNA]</scope>
    <source>
        <strain evidence="3 5">VKM Ac-2596</strain>
    </source>
</reference>
<reference evidence="4" key="3">
    <citation type="submission" date="2019-12" db="EMBL/GenBank/DDBJ databases">
        <title>Complete and Draft Genome Sequences of New Strains and Members of Some Known Species of the Genus Rathayibacter isolated from Plants.</title>
        <authorList>
            <person name="Tarlachkov S.V."/>
            <person name="Starodumova I.P."/>
            <person name="Dorofeeva L.V."/>
            <person name="Prisyazhnaya N.V."/>
            <person name="Leyn S.A."/>
            <person name="Zlamal J.E."/>
            <person name="Elane M.L."/>
            <person name="Osterman A.L."/>
            <person name="Nadler S.A."/>
            <person name="Subbotin S.A."/>
            <person name="Evtushenko L.I."/>
        </authorList>
    </citation>
    <scope>NUCLEOTIDE SEQUENCE</scope>
    <source>
        <strain evidence="4">VKM Ac-2761</strain>
    </source>
</reference>
<dbReference type="Gene3D" id="3.10.450.50">
    <property type="match status" value="1"/>
</dbReference>
<feature type="domain" description="Calcium/calmodulin-dependent protein kinase II association-domain" evidence="2">
    <location>
        <begin position="47"/>
        <end position="166"/>
    </location>
</feature>
<dbReference type="EMBL" id="CP047186">
    <property type="protein sequence ID" value="QHC54412.1"/>
    <property type="molecule type" value="Genomic_DNA"/>
</dbReference>
<reference evidence="6" key="2">
    <citation type="submission" date="2019-12" db="EMBL/GenBank/DDBJ databases">
        <title>Complete and draft genome sequences of new strains and members of some known species of the genus Rathayibacter isolated from plants.</title>
        <authorList>
            <person name="Tarlachkov S.V."/>
            <person name="Starodumova I.P."/>
            <person name="Dorofeeva L.V."/>
            <person name="Prisyazhnaya N.V."/>
            <person name="Leyn S."/>
            <person name="Zlamal J."/>
            <person name="Elan M."/>
            <person name="Osterman A.L."/>
            <person name="Nadler S."/>
            <person name="Subbotin S.A."/>
            <person name="Evtushenko L.I."/>
        </authorList>
    </citation>
    <scope>NUCLEOTIDE SEQUENCE [LARGE SCALE GENOMIC DNA]</scope>
    <source>
        <strain evidence="6">VKM Ac-2761</strain>
    </source>
</reference>
<accession>A0A162GFM9</accession>
<protein>
    <submittedName>
        <fullName evidence="3">Calcium/calmodulin dependent protein kinase II Association</fullName>
    </submittedName>
    <submittedName>
        <fullName evidence="4">SgcJ/EcaC family oxidoreductase</fullName>
    </submittedName>
</protein>
<dbReference type="InterPro" id="IPR032710">
    <property type="entry name" value="NTF2-like_dom_sf"/>
</dbReference>
<keyword evidence="3" id="KW-0418">Kinase</keyword>
<dbReference type="SUPFAM" id="SSF54427">
    <property type="entry name" value="NTF2-like"/>
    <property type="match status" value="1"/>
</dbReference>
<evidence type="ECO:0000259" key="2">
    <source>
        <dbReference type="Pfam" id="PF08332"/>
    </source>
</evidence>
<evidence type="ECO:0000313" key="6">
    <source>
        <dbReference type="Proteomes" id="UP000465031"/>
    </source>
</evidence>
<evidence type="ECO:0000313" key="3">
    <source>
        <dbReference type="EMBL" id="KZX20399.1"/>
    </source>
</evidence>
<name>A0A162GFM9_9MICO</name>
<gene>
    <name evidence="3" type="ORF">ACH61_02479</name>
    <name evidence="4" type="ORF">GSU10_01195</name>
</gene>
<proteinExistence type="predicted"/>
<keyword evidence="5" id="KW-1185">Reference proteome</keyword>
<feature type="signal peptide" evidence="1">
    <location>
        <begin position="1"/>
        <end position="35"/>
    </location>
</feature>
<dbReference type="OrthoDB" id="953853at2"/>
<dbReference type="GO" id="GO:0004683">
    <property type="term" value="F:calcium/calmodulin-dependent protein kinase activity"/>
    <property type="evidence" value="ECO:0007669"/>
    <property type="project" value="InterPro"/>
</dbReference>
<sequence length="169" mass="17709">MTSRPRRTRPVLLLLAVPAAAIVALTGFSAGAAQASPDEAAPAAPSEAEVLAQFDAWNASLATGDPEQVNAHYAEDAVLLPTVSPGVHDTPEERLGYFDSFLDNQPSGVITESVVRDLGDGNASLSGLYTFTMGASGDIVPARFTFVYAQIDGEWKIVEHHSSKEPAAG</sequence>